<dbReference type="AlphaFoldDB" id="A0A9X1B2Q2"/>
<dbReference type="Pfam" id="PF09361">
    <property type="entry name" value="Phasin_2"/>
    <property type="match status" value="1"/>
</dbReference>
<dbReference type="EMBL" id="NRRY01000004">
    <property type="protein sequence ID" value="MBK1617653.1"/>
    <property type="molecule type" value="Genomic_DNA"/>
</dbReference>
<dbReference type="Proteomes" id="UP001138768">
    <property type="component" value="Unassembled WGS sequence"/>
</dbReference>
<protein>
    <recommendedName>
        <fullName evidence="1">Phasin domain-containing protein</fullName>
    </recommendedName>
</protein>
<proteinExistence type="predicted"/>
<dbReference type="RefSeq" id="WP_200239688.1">
    <property type="nucleotide sequence ID" value="NZ_JAXUFI010000013.1"/>
</dbReference>
<accession>A0A9X1B2Q2</accession>
<keyword evidence="3" id="KW-1185">Reference proteome</keyword>
<evidence type="ECO:0000313" key="2">
    <source>
        <dbReference type="EMBL" id="MBK1617653.1"/>
    </source>
</evidence>
<evidence type="ECO:0000313" key="3">
    <source>
        <dbReference type="Proteomes" id="UP001138768"/>
    </source>
</evidence>
<dbReference type="InterPro" id="IPR018968">
    <property type="entry name" value="Phasin"/>
</dbReference>
<reference evidence="2 3" key="1">
    <citation type="journal article" date="2020" name="Microorganisms">
        <title>Osmotic Adaptation and Compatible Solute Biosynthesis of Phototrophic Bacteria as Revealed from Genome Analyses.</title>
        <authorList>
            <person name="Imhoff J.F."/>
            <person name="Rahn T."/>
            <person name="Kunzel S."/>
            <person name="Keller A."/>
            <person name="Neulinger S.C."/>
        </authorList>
    </citation>
    <scope>NUCLEOTIDE SEQUENCE [LARGE SCALE GENOMIC DNA]</scope>
    <source>
        <strain evidence="2 3">DSM 25653</strain>
    </source>
</reference>
<feature type="domain" description="Phasin" evidence="1">
    <location>
        <begin position="9"/>
        <end position="105"/>
    </location>
</feature>
<name>A0A9X1B2Q2_9GAMM</name>
<organism evidence="2 3">
    <name type="scientific">Lamprobacter modestohalophilus</name>
    <dbReference type="NCBI Taxonomy" id="1064514"/>
    <lineage>
        <taxon>Bacteria</taxon>
        <taxon>Pseudomonadati</taxon>
        <taxon>Pseudomonadota</taxon>
        <taxon>Gammaproteobacteria</taxon>
        <taxon>Chromatiales</taxon>
        <taxon>Chromatiaceae</taxon>
        <taxon>Lamprobacter</taxon>
    </lineage>
</organism>
<gene>
    <name evidence="2" type="ORF">CKO42_04140</name>
</gene>
<evidence type="ECO:0000259" key="1">
    <source>
        <dbReference type="Pfam" id="PF09361"/>
    </source>
</evidence>
<comment type="caution">
    <text evidence="2">The sequence shown here is derived from an EMBL/GenBank/DDBJ whole genome shotgun (WGS) entry which is preliminary data.</text>
</comment>
<sequence length="123" mass="14000">MNLNDNMKTLNELTNNSVERMTALGELNMKLAERMATRQMDLFGRWMEQGTKLMRVATEARGYSDLYKAQVDMTKEASEQMMAESKTNLELATEARDEYRGWYETTVAEMRKGGSLVEAAAKA</sequence>